<dbReference type="InterPro" id="IPR015424">
    <property type="entry name" value="PyrdxlP-dep_Trfase"/>
</dbReference>
<dbReference type="PIRSF" id="PIRSF000525">
    <property type="entry name" value="SerC"/>
    <property type="match status" value="1"/>
</dbReference>
<comment type="similarity">
    <text evidence="2 11">Belongs to the class-V pyridoxal-phosphate-dependent aminotransferase family. SerC subfamily.</text>
</comment>
<feature type="modified residue" description="N6-(pyridoxal phosphate)lysine" evidence="11">
    <location>
        <position position="196"/>
    </location>
</feature>
<comment type="pathway">
    <text evidence="11">Cofactor biosynthesis; pyridoxine 5'-phosphate biosynthesis; pyridoxine 5'-phosphate from D-erythrose 4-phosphate: step 3/5.</text>
</comment>
<keyword evidence="11" id="KW-0963">Cytoplasm</keyword>
<proteinExistence type="inferred from homology"/>
<evidence type="ECO:0000259" key="13">
    <source>
        <dbReference type="Pfam" id="PF00266"/>
    </source>
</evidence>
<keyword evidence="3 11" id="KW-0032">Aminotransferase</keyword>
<evidence type="ECO:0000256" key="9">
    <source>
        <dbReference type="ARBA" id="ARBA00047630"/>
    </source>
</evidence>
<evidence type="ECO:0000256" key="2">
    <source>
        <dbReference type="ARBA" id="ARBA00006904"/>
    </source>
</evidence>
<dbReference type="Gene3D" id="3.90.1150.10">
    <property type="entry name" value="Aspartate Aminotransferase, domain 1"/>
    <property type="match status" value="1"/>
</dbReference>
<comment type="function">
    <text evidence="11">Catalyzes the reversible conversion of 3-phosphohydroxypyruvate to phosphoserine and of 3-hydroxy-2-oxo-4-phosphonooxybutanoate to phosphohydroxythreonine.</text>
</comment>
<keyword evidence="5 11" id="KW-0808">Transferase</keyword>
<comment type="pathway">
    <text evidence="1 11 12">Amino-acid biosynthesis; L-serine biosynthesis; L-serine from 3-phospho-D-glycerate: step 2/3.</text>
</comment>
<comment type="catalytic activity">
    <reaction evidence="10 11 12">
        <text>O-phospho-L-serine + 2-oxoglutarate = 3-phosphooxypyruvate + L-glutamate</text>
        <dbReference type="Rhea" id="RHEA:14329"/>
        <dbReference type="ChEBI" id="CHEBI:16810"/>
        <dbReference type="ChEBI" id="CHEBI:18110"/>
        <dbReference type="ChEBI" id="CHEBI:29985"/>
        <dbReference type="ChEBI" id="CHEBI:57524"/>
        <dbReference type="EC" id="2.6.1.52"/>
    </reaction>
</comment>
<dbReference type="PANTHER" id="PTHR43247">
    <property type="entry name" value="PHOSPHOSERINE AMINOTRANSFERASE"/>
    <property type="match status" value="1"/>
</dbReference>
<dbReference type="RefSeq" id="WP_407338388.1">
    <property type="nucleotide sequence ID" value="NZ_CP136862.1"/>
</dbReference>
<keyword evidence="7 11" id="KW-0664">Pyridoxine biosynthesis</keyword>
<evidence type="ECO:0000256" key="10">
    <source>
        <dbReference type="ARBA" id="ARBA00049007"/>
    </source>
</evidence>
<dbReference type="InterPro" id="IPR015422">
    <property type="entry name" value="PyrdxlP-dep_Trfase_small"/>
</dbReference>
<evidence type="ECO:0000256" key="1">
    <source>
        <dbReference type="ARBA" id="ARBA00005099"/>
    </source>
</evidence>
<feature type="binding site" evidence="11">
    <location>
        <position position="102"/>
    </location>
    <ligand>
        <name>pyridoxal 5'-phosphate</name>
        <dbReference type="ChEBI" id="CHEBI:597326"/>
    </ligand>
</feature>
<comment type="catalytic activity">
    <reaction evidence="9 11">
        <text>4-(phosphooxy)-L-threonine + 2-oxoglutarate = (R)-3-hydroxy-2-oxo-4-phosphooxybutanoate + L-glutamate</text>
        <dbReference type="Rhea" id="RHEA:16573"/>
        <dbReference type="ChEBI" id="CHEBI:16810"/>
        <dbReference type="ChEBI" id="CHEBI:29985"/>
        <dbReference type="ChEBI" id="CHEBI:58452"/>
        <dbReference type="ChEBI" id="CHEBI:58538"/>
        <dbReference type="EC" id="2.6.1.52"/>
    </reaction>
</comment>
<keyword evidence="8 11" id="KW-0718">Serine biosynthesis</keyword>
<organism evidence="14 15">
    <name type="scientific">Methylocapsa polymorpha</name>
    <dbReference type="NCBI Taxonomy" id="3080828"/>
    <lineage>
        <taxon>Bacteria</taxon>
        <taxon>Pseudomonadati</taxon>
        <taxon>Pseudomonadota</taxon>
        <taxon>Alphaproteobacteria</taxon>
        <taxon>Hyphomicrobiales</taxon>
        <taxon>Beijerinckiaceae</taxon>
        <taxon>Methylocapsa</taxon>
    </lineage>
</organism>
<dbReference type="HAMAP" id="MF_00160">
    <property type="entry name" value="SerC_aminotrans_5"/>
    <property type="match status" value="1"/>
</dbReference>
<dbReference type="InterPro" id="IPR000192">
    <property type="entry name" value="Aminotrans_V_dom"/>
</dbReference>
<gene>
    <name evidence="11 14" type="primary">serC</name>
    <name evidence="14" type="ORF">RZS28_14205</name>
</gene>
<dbReference type="Proteomes" id="UP001626536">
    <property type="component" value="Chromosome"/>
</dbReference>
<dbReference type="EMBL" id="CP136862">
    <property type="protein sequence ID" value="WOJ88951.1"/>
    <property type="molecule type" value="Genomic_DNA"/>
</dbReference>
<evidence type="ECO:0000313" key="14">
    <source>
        <dbReference type="EMBL" id="WOJ88951.1"/>
    </source>
</evidence>
<dbReference type="InterPro" id="IPR022278">
    <property type="entry name" value="Pser_aminoTfrase"/>
</dbReference>
<keyword evidence="4 11" id="KW-0028">Amino-acid biosynthesis</keyword>
<comment type="caution">
    <text evidence="11">Lacks conserved residue(s) required for the propagation of feature annotation.</text>
</comment>
<feature type="binding site" evidence="11">
    <location>
        <position position="195"/>
    </location>
    <ligand>
        <name>pyridoxal 5'-phosphate</name>
        <dbReference type="ChEBI" id="CHEBI:597326"/>
    </ligand>
</feature>
<evidence type="ECO:0000313" key="15">
    <source>
        <dbReference type="Proteomes" id="UP001626536"/>
    </source>
</evidence>
<comment type="subunit">
    <text evidence="11">Homodimer.</text>
</comment>
<dbReference type="Pfam" id="PF00266">
    <property type="entry name" value="Aminotran_5"/>
    <property type="match status" value="1"/>
</dbReference>
<evidence type="ECO:0000256" key="5">
    <source>
        <dbReference type="ARBA" id="ARBA00022679"/>
    </source>
</evidence>
<evidence type="ECO:0000256" key="12">
    <source>
        <dbReference type="RuleBase" id="RU004505"/>
    </source>
</evidence>
<reference evidence="14 15" key="1">
    <citation type="submission" date="2023-10" db="EMBL/GenBank/DDBJ databases">
        <title>Novel methanotroph of the genus Methylocapsa from a subarctic wetland.</title>
        <authorList>
            <person name="Belova S.E."/>
            <person name="Oshkin I.Y."/>
            <person name="Miroshnikov K."/>
            <person name="Dedysh S.N."/>
        </authorList>
    </citation>
    <scope>NUCLEOTIDE SEQUENCE [LARGE SCALE GENOMIC DNA]</scope>
    <source>
        <strain evidence="14 15">RX1</strain>
    </source>
</reference>
<accession>A0ABZ0HSS4</accession>
<comment type="subcellular location">
    <subcellularLocation>
        <location evidence="11">Cytoplasm</location>
    </subcellularLocation>
</comment>
<feature type="binding site" evidence="11">
    <location>
        <position position="42"/>
    </location>
    <ligand>
        <name>L-glutamate</name>
        <dbReference type="ChEBI" id="CHEBI:29985"/>
    </ligand>
</feature>
<evidence type="ECO:0000256" key="6">
    <source>
        <dbReference type="ARBA" id="ARBA00022898"/>
    </source>
</evidence>
<feature type="domain" description="Aminotransferase class V" evidence="13">
    <location>
        <begin position="4"/>
        <end position="348"/>
    </location>
</feature>
<dbReference type="Gene3D" id="3.40.640.10">
    <property type="entry name" value="Type I PLP-dependent aspartate aminotransferase-like (Major domain)"/>
    <property type="match status" value="1"/>
</dbReference>
<dbReference type="InterPro" id="IPR015421">
    <property type="entry name" value="PyrdxlP-dep_Trfase_major"/>
</dbReference>
<evidence type="ECO:0000256" key="7">
    <source>
        <dbReference type="ARBA" id="ARBA00023096"/>
    </source>
</evidence>
<name>A0ABZ0HSS4_9HYPH</name>
<dbReference type="GO" id="GO:0004648">
    <property type="term" value="F:O-phospho-L-serine:2-oxoglutarate aminotransferase activity"/>
    <property type="evidence" value="ECO:0007669"/>
    <property type="project" value="UniProtKB-EC"/>
</dbReference>
<evidence type="ECO:0000256" key="11">
    <source>
        <dbReference type="HAMAP-Rule" id="MF_00160"/>
    </source>
</evidence>
<comment type="cofactor">
    <cofactor evidence="11">
        <name>pyridoxal 5'-phosphate</name>
        <dbReference type="ChEBI" id="CHEBI:597326"/>
    </cofactor>
    <text evidence="11">Binds 1 pyridoxal phosphate per subunit.</text>
</comment>
<dbReference type="NCBIfam" id="NF003764">
    <property type="entry name" value="PRK05355.1"/>
    <property type="match status" value="1"/>
</dbReference>
<evidence type="ECO:0000256" key="3">
    <source>
        <dbReference type="ARBA" id="ARBA00022576"/>
    </source>
</evidence>
<keyword evidence="15" id="KW-1185">Reference proteome</keyword>
<protein>
    <recommendedName>
        <fullName evidence="11">Phosphoserine aminotransferase</fullName>
        <ecNumber evidence="11">2.6.1.52</ecNumber>
    </recommendedName>
    <alternativeName>
        <fullName evidence="11">Phosphohydroxythreonine aminotransferase</fullName>
        <shortName evidence="11">PSAT</shortName>
    </alternativeName>
</protein>
<dbReference type="PANTHER" id="PTHR43247:SF1">
    <property type="entry name" value="PHOSPHOSERINE AMINOTRANSFERASE"/>
    <property type="match status" value="1"/>
</dbReference>
<sequence length="360" mass="39266">MARIYNFSPGPSVLPAPVLEKAREDLRGWRSTGITVMEMSHRGKDFIGIAEKATADLRELLEIPQNYKVLFLAGGASAQFAAVPLNLLRGKTKVSYVSTGYWSEKAIAEARLFGEVQVSASGKESNFTTIPPRPQWNVDPDAAYLHYTANETIGGVEFQAAPEADGLPLVADMSSNILSRPVEVGRFGLIYASAQKNIGLPGLAVVIVREDLIGQALPGTPSTFDYRRQAAEGSMVNTPPTYSWYVAGLMVEWLKEQGGLKAIEARNIRKAEKLYAAIDALPFYSNPVDPAVRSRMNVPFHLADAALETPFLAEAKEAGLAYLEGHRSVGGLRASIYNAMPEEGVDALISFMREFERKRG</sequence>
<feature type="binding site" evidence="11">
    <location>
        <position position="152"/>
    </location>
    <ligand>
        <name>pyridoxal 5'-phosphate</name>
        <dbReference type="ChEBI" id="CHEBI:597326"/>
    </ligand>
</feature>
<keyword evidence="6 11" id="KW-0663">Pyridoxal phosphate</keyword>
<feature type="binding site" evidence="11">
    <location>
        <position position="172"/>
    </location>
    <ligand>
        <name>pyridoxal 5'-phosphate</name>
        <dbReference type="ChEBI" id="CHEBI:597326"/>
    </ligand>
</feature>
<evidence type="ECO:0000256" key="8">
    <source>
        <dbReference type="ARBA" id="ARBA00023299"/>
    </source>
</evidence>
<feature type="binding site" evidence="11">
    <location>
        <begin position="76"/>
        <end position="77"/>
    </location>
    <ligand>
        <name>pyridoxal 5'-phosphate</name>
        <dbReference type="ChEBI" id="CHEBI:597326"/>
    </ligand>
</feature>
<evidence type="ECO:0000256" key="4">
    <source>
        <dbReference type="ARBA" id="ARBA00022605"/>
    </source>
</evidence>
<dbReference type="PROSITE" id="PS00595">
    <property type="entry name" value="AA_TRANSFER_CLASS_5"/>
    <property type="match status" value="1"/>
</dbReference>
<dbReference type="SUPFAM" id="SSF53383">
    <property type="entry name" value="PLP-dependent transferases"/>
    <property type="match status" value="1"/>
</dbReference>
<dbReference type="EC" id="2.6.1.52" evidence="11"/>
<dbReference type="NCBIfam" id="TIGR01364">
    <property type="entry name" value="serC_1"/>
    <property type="match status" value="1"/>
</dbReference>
<feature type="binding site" evidence="11">
    <location>
        <begin position="237"/>
        <end position="238"/>
    </location>
    <ligand>
        <name>pyridoxal 5'-phosphate</name>
        <dbReference type="ChEBI" id="CHEBI:597326"/>
    </ligand>
</feature>
<dbReference type="InterPro" id="IPR020578">
    <property type="entry name" value="Aminotrans_V_PyrdxlP_BS"/>
</dbReference>